<dbReference type="Pfam" id="PF04542">
    <property type="entry name" value="Sigma70_r2"/>
    <property type="match status" value="1"/>
</dbReference>
<dbReference type="OrthoDB" id="9783788at2"/>
<name>A0A377FQZ1_9BACL</name>
<dbReference type="Proteomes" id="UP000254060">
    <property type="component" value="Unassembled WGS sequence"/>
</dbReference>
<reference evidence="2 3" key="1">
    <citation type="submission" date="2018-06" db="EMBL/GenBank/DDBJ databases">
        <authorList>
            <consortium name="Pathogen Informatics"/>
            <person name="Doyle S."/>
        </authorList>
    </citation>
    <scope>NUCLEOTIDE SEQUENCE [LARGE SCALE GENOMIC DNA]</scope>
    <source>
        <strain evidence="2 3">NCTC13163</strain>
    </source>
</reference>
<sequence length="150" mass="17831">MNPIDDQIVEWEPMIHYVIRHLHIHPNEQEDCAQIARIALWEALNRGCTLSKTYCFQRIRGAILNHQQKNARHLKHEVAAERIPEQCMTSERRLFDWLDEQRVLLSPRHFELLCHLIDGTEQTLPYSASRLRAYKADVQRELREAINLKE</sequence>
<dbReference type="AlphaFoldDB" id="A0A377FQZ1"/>
<dbReference type="RefSeq" id="WP_029334372.1">
    <property type="nucleotide sequence ID" value="NZ_UGGP01000001.1"/>
</dbReference>
<evidence type="ECO:0000259" key="1">
    <source>
        <dbReference type="Pfam" id="PF04542"/>
    </source>
</evidence>
<evidence type="ECO:0000313" key="2">
    <source>
        <dbReference type="EMBL" id="STO07257.1"/>
    </source>
</evidence>
<gene>
    <name evidence="2" type="ORF">NCTC13163_00602</name>
</gene>
<organism evidence="2 3">
    <name type="scientific">Exiguobacterium aurantiacum</name>
    <dbReference type="NCBI Taxonomy" id="33987"/>
    <lineage>
        <taxon>Bacteria</taxon>
        <taxon>Bacillati</taxon>
        <taxon>Bacillota</taxon>
        <taxon>Bacilli</taxon>
        <taxon>Bacillales</taxon>
        <taxon>Bacillales Family XII. Incertae Sedis</taxon>
        <taxon>Exiguobacterium</taxon>
    </lineage>
</organism>
<dbReference type="GO" id="GO:0003700">
    <property type="term" value="F:DNA-binding transcription factor activity"/>
    <property type="evidence" value="ECO:0007669"/>
    <property type="project" value="InterPro"/>
</dbReference>
<dbReference type="InterPro" id="IPR007627">
    <property type="entry name" value="RNA_pol_sigma70_r2"/>
</dbReference>
<dbReference type="EMBL" id="UGGP01000001">
    <property type="protein sequence ID" value="STO07257.1"/>
    <property type="molecule type" value="Genomic_DNA"/>
</dbReference>
<accession>A0A377FQZ1</accession>
<evidence type="ECO:0000313" key="3">
    <source>
        <dbReference type="Proteomes" id="UP000254060"/>
    </source>
</evidence>
<proteinExistence type="predicted"/>
<feature type="domain" description="RNA polymerase sigma-70 region 2" evidence="1">
    <location>
        <begin position="10"/>
        <end position="72"/>
    </location>
</feature>
<dbReference type="GO" id="GO:0006352">
    <property type="term" value="P:DNA-templated transcription initiation"/>
    <property type="evidence" value="ECO:0007669"/>
    <property type="project" value="InterPro"/>
</dbReference>
<protein>
    <submittedName>
        <fullName evidence="2">RNA polymerase factor sigma-70</fullName>
    </submittedName>
</protein>
<dbReference type="SUPFAM" id="SSF88946">
    <property type="entry name" value="Sigma2 domain of RNA polymerase sigma factors"/>
    <property type="match status" value="1"/>
</dbReference>
<dbReference type="InterPro" id="IPR013325">
    <property type="entry name" value="RNA_pol_sigma_r2"/>
</dbReference>